<dbReference type="GO" id="GO:0000155">
    <property type="term" value="F:phosphorelay sensor kinase activity"/>
    <property type="evidence" value="ECO:0007669"/>
    <property type="project" value="InterPro"/>
</dbReference>
<dbReference type="Pfam" id="PF00512">
    <property type="entry name" value="HisKA"/>
    <property type="match status" value="1"/>
</dbReference>
<gene>
    <name evidence="23" type="primary">rpfC_1</name>
    <name evidence="23" type="ORF">Mal4_11560</name>
</gene>
<dbReference type="SMART" id="SM00387">
    <property type="entry name" value="HATPase_c"/>
    <property type="match status" value="1"/>
</dbReference>
<keyword evidence="4" id="KW-1003">Cell membrane</keyword>
<keyword evidence="15 18" id="KW-0472">Membrane</keyword>
<feature type="domain" description="Histidine kinase" evidence="19">
    <location>
        <begin position="666"/>
        <end position="887"/>
    </location>
</feature>
<dbReference type="CDD" id="cd17546">
    <property type="entry name" value="REC_hyHK_CKI1_RcsC-like"/>
    <property type="match status" value="1"/>
</dbReference>
<dbReference type="SMART" id="SM00388">
    <property type="entry name" value="HisKA"/>
    <property type="match status" value="1"/>
</dbReference>
<dbReference type="SMART" id="SM00086">
    <property type="entry name" value="PAC"/>
    <property type="match status" value="3"/>
</dbReference>
<evidence type="ECO:0000256" key="7">
    <source>
        <dbReference type="ARBA" id="ARBA00022679"/>
    </source>
</evidence>
<dbReference type="PROSITE" id="PS50112">
    <property type="entry name" value="PAS"/>
    <property type="match status" value="2"/>
</dbReference>
<dbReference type="InterPro" id="IPR035965">
    <property type="entry name" value="PAS-like_dom_sf"/>
</dbReference>
<keyword evidence="14" id="KW-0902">Two-component regulatory system</keyword>
<evidence type="ECO:0000259" key="22">
    <source>
        <dbReference type="PROSITE" id="PS50113"/>
    </source>
</evidence>
<dbReference type="PROSITE" id="PS50109">
    <property type="entry name" value="HIS_KIN"/>
    <property type="match status" value="1"/>
</dbReference>
<evidence type="ECO:0000256" key="5">
    <source>
        <dbReference type="ARBA" id="ARBA00022519"/>
    </source>
</evidence>
<evidence type="ECO:0000256" key="17">
    <source>
        <dbReference type="PROSITE-ProRule" id="PRU00169"/>
    </source>
</evidence>
<keyword evidence="12" id="KW-0067">ATP-binding</keyword>
<organism evidence="23 24">
    <name type="scientific">Maioricimonas rarisocia</name>
    <dbReference type="NCBI Taxonomy" id="2528026"/>
    <lineage>
        <taxon>Bacteria</taxon>
        <taxon>Pseudomonadati</taxon>
        <taxon>Planctomycetota</taxon>
        <taxon>Planctomycetia</taxon>
        <taxon>Planctomycetales</taxon>
        <taxon>Planctomycetaceae</taxon>
        <taxon>Maioricimonas</taxon>
    </lineage>
</organism>
<dbReference type="FunFam" id="1.10.287.130:FF:000038">
    <property type="entry name" value="Sensory transduction histidine kinase"/>
    <property type="match status" value="1"/>
</dbReference>
<dbReference type="SUPFAM" id="SSF52172">
    <property type="entry name" value="CheY-like"/>
    <property type="match status" value="1"/>
</dbReference>
<dbReference type="GO" id="GO:0005886">
    <property type="term" value="C:plasma membrane"/>
    <property type="evidence" value="ECO:0007669"/>
    <property type="project" value="UniProtKB-SubCell"/>
</dbReference>
<dbReference type="InterPro" id="IPR000700">
    <property type="entry name" value="PAS-assoc_C"/>
</dbReference>
<evidence type="ECO:0000256" key="13">
    <source>
        <dbReference type="ARBA" id="ARBA00022989"/>
    </source>
</evidence>
<evidence type="ECO:0000256" key="8">
    <source>
        <dbReference type="ARBA" id="ARBA00022692"/>
    </source>
</evidence>
<dbReference type="AlphaFoldDB" id="A0A517Z335"/>
<dbReference type="InterPro" id="IPR013655">
    <property type="entry name" value="PAS_fold_3"/>
</dbReference>
<evidence type="ECO:0000256" key="4">
    <source>
        <dbReference type="ARBA" id="ARBA00022475"/>
    </source>
</evidence>
<evidence type="ECO:0000256" key="15">
    <source>
        <dbReference type="ARBA" id="ARBA00023136"/>
    </source>
</evidence>
<dbReference type="Proteomes" id="UP000320496">
    <property type="component" value="Chromosome"/>
</dbReference>
<evidence type="ECO:0000256" key="2">
    <source>
        <dbReference type="ARBA" id="ARBA00004429"/>
    </source>
</evidence>
<evidence type="ECO:0000259" key="21">
    <source>
        <dbReference type="PROSITE" id="PS50112"/>
    </source>
</evidence>
<evidence type="ECO:0000256" key="14">
    <source>
        <dbReference type="ARBA" id="ARBA00023012"/>
    </source>
</evidence>
<dbReference type="RefSeq" id="WP_145367479.1">
    <property type="nucleotide sequence ID" value="NZ_CP036275.1"/>
</dbReference>
<evidence type="ECO:0000313" key="23">
    <source>
        <dbReference type="EMBL" id="QDU36856.1"/>
    </source>
</evidence>
<dbReference type="FunFam" id="2.10.70.100:FF:000001">
    <property type="entry name" value="Sensory transduction histidine kinase"/>
    <property type="match status" value="1"/>
</dbReference>
<dbReference type="InterPro" id="IPR036890">
    <property type="entry name" value="HATPase_C_sf"/>
</dbReference>
<feature type="domain" description="Response regulatory" evidence="20">
    <location>
        <begin position="917"/>
        <end position="1036"/>
    </location>
</feature>
<dbReference type="InterPro" id="IPR005467">
    <property type="entry name" value="His_kinase_dom"/>
</dbReference>
<dbReference type="PROSITE" id="PS50113">
    <property type="entry name" value="PAC"/>
    <property type="match status" value="3"/>
</dbReference>
<comment type="catalytic activity">
    <reaction evidence="1">
        <text>ATP + protein L-histidine = ADP + protein N-phospho-L-histidine.</text>
        <dbReference type="EC" id="2.7.13.3"/>
    </reaction>
</comment>
<feature type="domain" description="PAC" evidence="22">
    <location>
        <begin position="466"/>
        <end position="518"/>
    </location>
</feature>
<dbReference type="InterPro" id="IPR001610">
    <property type="entry name" value="PAC"/>
</dbReference>
<feature type="transmembrane region" description="Helical" evidence="18">
    <location>
        <begin position="63"/>
        <end position="82"/>
    </location>
</feature>
<comment type="subcellular location">
    <subcellularLocation>
        <location evidence="2">Cell inner membrane</location>
        <topology evidence="2">Multi-pass membrane protein</topology>
    </subcellularLocation>
</comment>
<keyword evidence="11" id="KW-0418">Kinase</keyword>
<dbReference type="Pfam" id="PF02518">
    <property type="entry name" value="HATPase_c"/>
    <property type="match status" value="1"/>
</dbReference>
<dbReference type="Gene3D" id="1.10.287.130">
    <property type="match status" value="1"/>
</dbReference>
<evidence type="ECO:0000256" key="18">
    <source>
        <dbReference type="SAM" id="Phobius"/>
    </source>
</evidence>
<dbReference type="SUPFAM" id="SSF55874">
    <property type="entry name" value="ATPase domain of HSP90 chaperone/DNA topoisomerase II/histidine kinase"/>
    <property type="match status" value="1"/>
</dbReference>
<keyword evidence="5" id="KW-0997">Cell inner membrane</keyword>
<evidence type="ECO:0000259" key="19">
    <source>
        <dbReference type="PROSITE" id="PS50109"/>
    </source>
</evidence>
<dbReference type="SUPFAM" id="SSF47384">
    <property type="entry name" value="Homodimeric domain of signal transducing histidine kinase"/>
    <property type="match status" value="1"/>
</dbReference>
<dbReference type="PRINTS" id="PR00344">
    <property type="entry name" value="BCTRLSENSOR"/>
</dbReference>
<dbReference type="Gene3D" id="3.30.450.20">
    <property type="entry name" value="PAS domain"/>
    <property type="match status" value="4"/>
</dbReference>
<dbReference type="InterPro" id="IPR013656">
    <property type="entry name" value="PAS_4"/>
</dbReference>
<dbReference type="EMBL" id="CP036275">
    <property type="protein sequence ID" value="QDU36856.1"/>
    <property type="molecule type" value="Genomic_DNA"/>
</dbReference>
<evidence type="ECO:0000256" key="3">
    <source>
        <dbReference type="ARBA" id="ARBA00012438"/>
    </source>
</evidence>
<dbReference type="CDD" id="cd00130">
    <property type="entry name" value="PAS"/>
    <property type="match status" value="3"/>
</dbReference>
<dbReference type="Pfam" id="PF00072">
    <property type="entry name" value="Response_reg"/>
    <property type="match status" value="1"/>
</dbReference>
<dbReference type="SMART" id="SM00091">
    <property type="entry name" value="PAS"/>
    <property type="match status" value="4"/>
</dbReference>
<evidence type="ECO:0000256" key="6">
    <source>
        <dbReference type="ARBA" id="ARBA00022553"/>
    </source>
</evidence>
<dbReference type="SUPFAM" id="SSF55785">
    <property type="entry name" value="PYP-like sensor domain (PAS domain)"/>
    <property type="match status" value="4"/>
</dbReference>
<keyword evidence="13 18" id="KW-1133">Transmembrane helix</keyword>
<dbReference type="CDD" id="cd16922">
    <property type="entry name" value="HATPase_EvgS-ArcB-TorS-like"/>
    <property type="match status" value="1"/>
</dbReference>
<dbReference type="InterPro" id="IPR001789">
    <property type="entry name" value="Sig_transdc_resp-reg_receiver"/>
</dbReference>
<dbReference type="NCBIfam" id="TIGR00229">
    <property type="entry name" value="sensory_box"/>
    <property type="match status" value="3"/>
</dbReference>
<keyword evidence="9" id="KW-0677">Repeat</keyword>
<evidence type="ECO:0000313" key="24">
    <source>
        <dbReference type="Proteomes" id="UP000320496"/>
    </source>
</evidence>
<keyword evidence="6 17" id="KW-0597">Phosphoprotein</keyword>
<evidence type="ECO:0000256" key="12">
    <source>
        <dbReference type="ARBA" id="ARBA00022840"/>
    </source>
</evidence>
<dbReference type="Gene3D" id="3.30.565.10">
    <property type="entry name" value="Histidine kinase-like ATPase, C-terminal domain"/>
    <property type="match status" value="1"/>
</dbReference>
<dbReference type="SMART" id="SM00448">
    <property type="entry name" value="REC"/>
    <property type="match status" value="1"/>
</dbReference>
<sequence>MGPGHNNERVQRILDHPGVTAALAAVFAISILIVDSLVELGVGVAVCYAFVVWLVHASRRYSWIWIAAALCSVLTVIGLQLSPGTESQAKILSNRSIAILAIWLTALLCTRNLSLAARRRRSDELLRMTVDSVGDAVLTTDGQWRVTGMNPLAASLIGIPETEAFGRPVQSVVSLVDAVTREPIEISLEEATLAHVSLPGDRTLLIARDGTERSVELTIGPIRVKEDRTGGCLFVFRDITERREAEQTVRQTQARLKRALEAGLTGTWLWDLESDRVWTDETLSNLFSIDTEQAATVGVPAEAFRKALPEEDLLIIRERIQESLKTGNDYQAEFRVKLPDGTIRWISARGRFEPEERGNPRQMSGVMLDVTERKEAQLAESKLRSESDAANAKFRAIFEQSSIFVGMLSVDGRLTEVNTLALEMCGFRFEDVIGRPFWETGWWSATEESQQIVRSAIQQAARGETWRAEVPYWWADGSEHIVDMAILPIRDKEGTVVFLCANGTDVTERKRTELALRRNAETFARLVEGSPFGIYVIDSQFRVYQVSVGAQVAFRNVRPLIGRDFAEVMHTLWPDPFASETVAIFRHTLETGEPYVAPSLTEQRIDVDEVESYEWQVHRVTLPDGQYGVVCYFFDTTELRQVERALRESEQRAQRANLAKSEFLANMSHEIRTPMAAILGYADMLLTHLDDPDNRQCVATIKRNGTHLLELINDILDLSRIEAGKMDIEREKCDLPHLLADLDSLMRVRVDEKDGLDFRVRTEGKIPATLTTDAKRLKQILINLVGNAIKFTDEGHVHVRVTLLSDSNGPSIQFAVEDTGIGIAPEKIERLYQPFSQADSSVTRQFGGTGLGLTISRRLTDLLGGQLDLESEPEKGTTFYLTLPAGPLDDVDMVDFEIDQARTDETERPPLPRLHCRVLLVDDRRDVRHVAQHFLEEAGASVMTAEDGGQGIDAVLQSETDGQPFDLIVMDMQMPNVDGYTAVSELRARGCELPMIALTADAMRGDRERCLDVGCDDYLSKPIEPARLVGLIRKLTAETSLEELREARQRRKQRLRLQASEDAESAR</sequence>
<feature type="domain" description="PAC" evidence="22">
    <location>
        <begin position="198"/>
        <end position="251"/>
    </location>
</feature>
<dbReference type="Pfam" id="PF08447">
    <property type="entry name" value="PAS_3"/>
    <property type="match status" value="1"/>
</dbReference>
<keyword evidence="24" id="KW-1185">Reference proteome</keyword>
<evidence type="ECO:0000256" key="1">
    <source>
        <dbReference type="ARBA" id="ARBA00000085"/>
    </source>
</evidence>
<dbReference type="CDD" id="cd00082">
    <property type="entry name" value="HisKA"/>
    <property type="match status" value="1"/>
</dbReference>
<dbReference type="Pfam" id="PF08448">
    <property type="entry name" value="PAS_4"/>
    <property type="match status" value="3"/>
</dbReference>
<dbReference type="PANTHER" id="PTHR45339:SF1">
    <property type="entry name" value="HYBRID SIGNAL TRANSDUCTION HISTIDINE KINASE J"/>
    <property type="match status" value="1"/>
</dbReference>
<keyword evidence="16" id="KW-0131">Cell cycle</keyword>
<dbReference type="InterPro" id="IPR036097">
    <property type="entry name" value="HisK_dim/P_sf"/>
</dbReference>
<evidence type="ECO:0000259" key="20">
    <source>
        <dbReference type="PROSITE" id="PS50110"/>
    </source>
</evidence>
<keyword evidence="8 18" id="KW-0812">Transmembrane</keyword>
<feature type="modified residue" description="4-aspartylphosphate" evidence="17">
    <location>
        <position position="971"/>
    </location>
</feature>
<dbReference type="InterPro" id="IPR011006">
    <property type="entry name" value="CheY-like_superfamily"/>
</dbReference>
<keyword evidence="10" id="KW-0547">Nucleotide-binding</keyword>
<dbReference type="Gene3D" id="2.10.70.100">
    <property type="match status" value="1"/>
</dbReference>
<reference evidence="23 24" key="1">
    <citation type="submission" date="2019-02" db="EMBL/GenBank/DDBJ databases">
        <title>Deep-cultivation of Planctomycetes and their phenomic and genomic characterization uncovers novel biology.</title>
        <authorList>
            <person name="Wiegand S."/>
            <person name="Jogler M."/>
            <person name="Boedeker C."/>
            <person name="Pinto D."/>
            <person name="Vollmers J."/>
            <person name="Rivas-Marin E."/>
            <person name="Kohn T."/>
            <person name="Peeters S.H."/>
            <person name="Heuer A."/>
            <person name="Rast P."/>
            <person name="Oberbeckmann S."/>
            <person name="Bunk B."/>
            <person name="Jeske O."/>
            <person name="Meyerdierks A."/>
            <person name="Storesund J.E."/>
            <person name="Kallscheuer N."/>
            <person name="Luecker S."/>
            <person name="Lage O.M."/>
            <person name="Pohl T."/>
            <person name="Merkel B.J."/>
            <person name="Hornburger P."/>
            <person name="Mueller R.-W."/>
            <person name="Bruemmer F."/>
            <person name="Labrenz M."/>
            <person name="Spormann A.M."/>
            <person name="Op den Camp H."/>
            <person name="Overmann J."/>
            <person name="Amann R."/>
            <person name="Jetten M.S.M."/>
            <person name="Mascher T."/>
            <person name="Medema M.H."/>
            <person name="Devos D.P."/>
            <person name="Kaster A.-K."/>
            <person name="Ovreas L."/>
            <person name="Rohde M."/>
            <person name="Galperin M.Y."/>
            <person name="Jogler C."/>
        </authorList>
    </citation>
    <scope>NUCLEOTIDE SEQUENCE [LARGE SCALE GENOMIC DNA]</scope>
    <source>
        <strain evidence="23 24">Mal4</strain>
    </source>
</reference>
<evidence type="ECO:0000256" key="11">
    <source>
        <dbReference type="ARBA" id="ARBA00022777"/>
    </source>
</evidence>
<dbReference type="PROSITE" id="PS50110">
    <property type="entry name" value="RESPONSE_REGULATORY"/>
    <property type="match status" value="1"/>
</dbReference>
<dbReference type="EC" id="2.7.13.3" evidence="3"/>
<accession>A0A517Z335</accession>
<evidence type="ECO:0000256" key="9">
    <source>
        <dbReference type="ARBA" id="ARBA00022737"/>
    </source>
</evidence>
<dbReference type="InterPro" id="IPR004358">
    <property type="entry name" value="Sig_transdc_His_kin-like_C"/>
</dbReference>
<feature type="domain" description="PAS" evidence="21">
    <location>
        <begin position="122"/>
        <end position="195"/>
    </location>
</feature>
<dbReference type="InterPro" id="IPR003661">
    <property type="entry name" value="HisK_dim/P_dom"/>
</dbReference>
<feature type="transmembrane region" description="Helical" evidence="18">
    <location>
        <begin position="12"/>
        <end position="34"/>
    </location>
</feature>
<dbReference type="PANTHER" id="PTHR45339">
    <property type="entry name" value="HYBRID SIGNAL TRANSDUCTION HISTIDINE KINASE J"/>
    <property type="match status" value="1"/>
</dbReference>
<feature type="domain" description="PAS" evidence="21">
    <location>
        <begin position="390"/>
        <end position="464"/>
    </location>
</feature>
<feature type="domain" description="PAC" evidence="22">
    <location>
        <begin position="330"/>
        <end position="382"/>
    </location>
</feature>
<dbReference type="Gene3D" id="3.40.50.2300">
    <property type="match status" value="1"/>
</dbReference>
<dbReference type="InterPro" id="IPR000014">
    <property type="entry name" value="PAS"/>
</dbReference>
<dbReference type="OrthoDB" id="9803190at2"/>
<dbReference type="FunFam" id="3.30.565.10:FF:000010">
    <property type="entry name" value="Sensor histidine kinase RcsC"/>
    <property type="match status" value="1"/>
</dbReference>
<name>A0A517Z335_9PLAN</name>
<proteinExistence type="predicted"/>
<dbReference type="GO" id="GO:0005524">
    <property type="term" value="F:ATP binding"/>
    <property type="evidence" value="ECO:0007669"/>
    <property type="project" value="UniProtKB-KW"/>
</dbReference>
<dbReference type="KEGG" id="mri:Mal4_11560"/>
<dbReference type="InterPro" id="IPR003594">
    <property type="entry name" value="HATPase_dom"/>
</dbReference>
<keyword evidence="7 23" id="KW-0808">Transferase</keyword>
<evidence type="ECO:0000256" key="10">
    <source>
        <dbReference type="ARBA" id="ARBA00022741"/>
    </source>
</evidence>
<evidence type="ECO:0000256" key="16">
    <source>
        <dbReference type="ARBA" id="ARBA00023306"/>
    </source>
</evidence>
<protein>
    <recommendedName>
        <fullName evidence="3">histidine kinase</fullName>
        <ecNumber evidence="3">2.7.13.3</ecNumber>
    </recommendedName>
</protein>